<organism evidence="2 3">
    <name type="scientific">Thermoflavifilum thermophilum</name>
    <dbReference type="NCBI Taxonomy" id="1393122"/>
    <lineage>
        <taxon>Bacteria</taxon>
        <taxon>Pseudomonadati</taxon>
        <taxon>Bacteroidota</taxon>
        <taxon>Chitinophagia</taxon>
        <taxon>Chitinophagales</taxon>
        <taxon>Chitinophagaceae</taxon>
        <taxon>Thermoflavifilum</taxon>
    </lineage>
</organism>
<sequence>MHTFFLILHNWMRWVVILLGLWAWFSAFTQFMGDKKYLPVHRRSGLLFMISCDLQLLIGIILYIVGGWLSRWSEMSQTMQQASARFFTVEHETLMIIAWILVHVGWSRVKKAQSDQQKLARSLVFFGIALLLIIIAIPWPFREVARPWLRT</sequence>
<feature type="transmembrane region" description="Helical" evidence="1">
    <location>
        <begin position="45"/>
        <end position="66"/>
    </location>
</feature>
<keyword evidence="3" id="KW-1185">Reference proteome</keyword>
<protein>
    <recommendedName>
        <fullName evidence="4">Cytochrome b561</fullName>
    </recommendedName>
</protein>
<dbReference type="EMBL" id="FPCJ01000001">
    <property type="protein sequence ID" value="SFV32719.1"/>
    <property type="molecule type" value="Genomic_DNA"/>
</dbReference>
<reference evidence="3" key="1">
    <citation type="submission" date="2016-10" db="EMBL/GenBank/DDBJ databases">
        <authorList>
            <person name="Varghese N."/>
            <person name="Submissions S."/>
        </authorList>
    </citation>
    <scope>NUCLEOTIDE SEQUENCE [LARGE SCALE GENOMIC DNA]</scope>
    <source>
        <strain evidence="3">DSM 14807</strain>
    </source>
</reference>
<evidence type="ECO:0000256" key="1">
    <source>
        <dbReference type="SAM" id="Phobius"/>
    </source>
</evidence>
<dbReference type="RefSeq" id="WP_092459332.1">
    <property type="nucleotide sequence ID" value="NZ_FPCJ01000001.1"/>
</dbReference>
<keyword evidence="1" id="KW-0812">Transmembrane</keyword>
<evidence type="ECO:0008006" key="4">
    <source>
        <dbReference type="Google" id="ProtNLM"/>
    </source>
</evidence>
<dbReference type="AlphaFoldDB" id="A0A1I7NDK2"/>
<feature type="transmembrane region" description="Helical" evidence="1">
    <location>
        <begin position="119"/>
        <end position="141"/>
    </location>
</feature>
<evidence type="ECO:0000313" key="3">
    <source>
        <dbReference type="Proteomes" id="UP000199537"/>
    </source>
</evidence>
<feature type="transmembrane region" description="Helical" evidence="1">
    <location>
        <begin position="86"/>
        <end position="107"/>
    </location>
</feature>
<gene>
    <name evidence="2" type="ORF">SAMN05660895_1433</name>
</gene>
<dbReference type="Proteomes" id="UP000199537">
    <property type="component" value="Unassembled WGS sequence"/>
</dbReference>
<keyword evidence="1" id="KW-1133">Transmembrane helix</keyword>
<keyword evidence="1" id="KW-0472">Membrane</keyword>
<accession>A0A1I7NDK2</accession>
<feature type="transmembrane region" description="Helical" evidence="1">
    <location>
        <begin position="12"/>
        <end position="33"/>
    </location>
</feature>
<evidence type="ECO:0000313" key="2">
    <source>
        <dbReference type="EMBL" id="SFV32719.1"/>
    </source>
</evidence>
<name>A0A1I7NDK2_9BACT</name>
<dbReference type="STRING" id="1393122.SAMN05660895_1433"/>
<dbReference type="OrthoDB" id="329514at2"/>
<proteinExistence type="predicted"/>